<dbReference type="AlphaFoldDB" id="A0A2P2QBX4"/>
<protein>
    <submittedName>
        <fullName evidence="1">Uncharacterized protein</fullName>
    </submittedName>
</protein>
<evidence type="ECO:0000313" key="1">
    <source>
        <dbReference type="EMBL" id="MBX64417.1"/>
    </source>
</evidence>
<dbReference type="EMBL" id="GGEC01083933">
    <property type="protein sequence ID" value="MBX64417.1"/>
    <property type="molecule type" value="Transcribed_RNA"/>
</dbReference>
<organism evidence="1">
    <name type="scientific">Rhizophora mucronata</name>
    <name type="common">Asiatic mangrove</name>
    <dbReference type="NCBI Taxonomy" id="61149"/>
    <lineage>
        <taxon>Eukaryota</taxon>
        <taxon>Viridiplantae</taxon>
        <taxon>Streptophyta</taxon>
        <taxon>Embryophyta</taxon>
        <taxon>Tracheophyta</taxon>
        <taxon>Spermatophyta</taxon>
        <taxon>Magnoliopsida</taxon>
        <taxon>eudicotyledons</taxon>
        <taxon>Gunneridae</taxon>
        <taxon>Pentapetalae</taxon>
        <taxon>rosids</taxon>
        <taxon>fabids</taxon>
        <taxon>Malpighiales</taxon>
        <taxon>Rhizophoraceae</taxon>
        <taxon>Rhizophora</taxon>
    </lineage>
</organism>
<name>A0A2P2QBX4_RHIMU</name>
<proteinExistence type="predicted"/>
<accession>A0A2P2QBX4</accession>
<reference evidence="1" key="1">
    <citation type="submission" date="2018-02" db="EMBL/GenBank/DDBJ databases">
        <title>Rhizophora mucronata_Transcriptome.</title>
        <authorList>
            <person name="Meera S.P."/>
            <person name="Sreeshan A."/>
            <person name="Augustine A."/>
        </authorList>
    </citation>
    <scope>NUCLEOTIDE SEQUENCE</scope>
    <source>
        <tissue evidence="1">Leaf</tissue>
    </source>
</reference>
<sequence>MSLDLNRPLYASNSLLGILHQKLADEVLNFYYFFMLFATTHTNPWNCQGLPKDVEQGLLVGFTFERCPSVQHFVQKHP</sequence>